<feature type="non-terminal residue" evidence="1">
    <location>
        <position position="65"/>
    </location>
</feature>
<accession>A0AA38LAE5</accession>
<keyword evidence="2" id="KW-1185">Reference proteome</keyword>
<dbReference type="Proteomes" id="UP000824469">
    <property type="component" value="Unassembled WGS sequence"/>
</dbReference>
<name>A0AA38LAE5_TAXCH</name>
<evidence type="ECO:0000313" key="2">
    <source>
        <dbReference type="Proteomes" id="UP000824469"/>
    </source>
</evidence>
<comment type="caution">
    <text evidence="1">The sequence shown here is derived from an EMBL/GenBank/DDBJ whole genome shotgun (WGS) entry which is preliminary data.</text>
</comment>
<protein>
    <submittedName>
        <fullName evidence="1">Uncharacterized protein</fullName>
    </submittedName>
</protein>
<organism evidence="1 2">
    <name type="scientific">Taxus chinensis</name>
    <name type="common">Chinese yew</name>
    <name type="synonym">Taxus wallichiana var. chinensis</name>
    <dbReference type="NCBI Taxonomy" id="29808"/>
    <lineage>
        <taxon>Eukaryota</taxon>
        <taxon>Viridiplantae</taxon>
        <taxon>Streptophyta</taxon>
        <taxon>Embryophyta</taxon>
        <taxon>Tracheophyta</taxon>
        <taxon>Spermatophyta</taxon>
        <taxon>Pinopsida</taxon>
        <taxon>Pinidae</taxon>
        <taxon>Conifers II</taxon>
        <taxon>Cupressales</taxon>
        <taxon>Taxaceae</taxon>
        <taxon>Taxus</taxon>
    </lineage>
</organism>
<sequence>EEAKAIETIIGDSFRFHARHPCNDSDIASAFVSFCLLFHSDSTDVKRVAVDQIYAIHQVGLHDQL</sequence>
<dbReference type="EMBL" id="JAHRHJ020000005">
    <property type="protein sequence ID" value="KAH9316686.1"/>
    <property type="molecule type" value="Genomic_DNA"/>
</dbReference>
<gene>
    <name evidence="1" type="ORF">KI387_025313</name>
</gene>
<evidence type="ECO:0000313" key="1">
    <source>
        <dbReference type="EMBL" id="KAH9316686.1"/>
    </source>
</evidence>
<proteinExistence type="predicted"/>
<reference evidence="1 2" key="1">
    <citation type="journal article" date="2021" name="Nat. Plants">
        <title>The Taxus genome provides insights into paclitaxel biosynthesis.</title>
        <authorList>
            <person name="Xiong X."/>
            <person name="Gou J."/>
            <person name="Liao Q."/>
            <person name="Li Y."/>
            <person name="Zhou Q."/>
            <person name="Bi G."/>
            <person name="Li C."/>
            <person name="Du R."/>
            <person name="Wang X."/>
            <person name="Sun T."/>
            <person name="Guo L."/>
            <person name="Liang H."/>
            <person name="Lu P."/>
            <person name="Wu Y."/>
            <person name="Zhang Z."/>
            <person name="Ro D.K."/>
            <person name="Shang Y."/>
            <person name="Huang S."/>
            <person name="Yan J."/>
        </authorList>
    </citation>
    <scope>NUCLEOTIDE SEQUENCE [LARGE SCALE GENOMIC DNA]</scope>
    <source>
        <strain evidence="1">Ta-2019</strain>
    </source>
</reference>
<dbReference type="AlphaFoldDB" id="A0AA38LAE5"/>
<feature type="non-terminal residue" evidence="1">
    <location>
        <position position="1"/>
    </location>
</feature>